<dbReference type="SUPFAM" id="SSF49777">
    <property type="entry name" value="PEBP-like"/>
    <property type="match status" value="1"/>
</dbReference>
<dbReference type="Pfam" id="PF01161">
    <property type="entry name" value="PBP"/>
    <property type="match status" value="1"/>
</dbReference>
<organism evidence="2 3">
    <name type="scientific">Krasilnikoviella flava</name>
    <dbReference type="NCBI Taxonomy" id="526729"/>
    <lineage>
        <taxon>Bacteria</taxon>
        <taxon>Bacillati</taxon>
        <taxon>Actinomycetota</taxon>
        <taxon>Actinomycetes</taxon>
        <taxon>Micrococcales</taxon>
        <taxon>Promicromonosporaceae</taxon>
        <taxon>Krasilnikoviella</taxon>
    </lineage>
</organism>
<protein>
    <recommendedName>
        <fullName evidence="4">Phospholipid-binding protein, PBP family</fullName>
    </recommendedName>
</protein>
<dbReference type="AlphaFoldDB" id="A0A1T5M363"/>
<dbReference type="PANTHER" id="PTHR30289">
    <property type="entry name" value="UNCHARACTERIZED PROTEIN YBCL-RELATED"/>
    <property type="match status" value="1"/>
</dbReference>
<dbReference type="InterPro" id="IPR008914">
    <property type="entry name" value="PEBP"/>
</dbReference>
<dbReference type="STRING" id="526729.SAMN04324258_4419"/>
<evidence type="ECO:0000313" key="3">
    <source>
        <dbReference type="Proteomes" id="UP000189777"/>
    </source>
</evidence>
<evidence type="ECO:0008006" key="4">
    <source>
        <dbReference type="Google" id="ProtNLM"/>
    </source>
</evidence>
<accession>A0A1T5M363</accession>
<comment type="similarity">
    <text evidence="1">Belongs to the UPF0098 family.</text>
</comment>
<dbReference type="CDD" id="cd00865">
    <property type="entry name" value="PEBP_bact_arch"/>
    <property type="match status" value="1"/>
</dbReference>
<dbReference type="Gene3D" id="3.90.280.10">
    <property type="entry name" value="PEBP-like"/>
    <property type="match status" value="1"/>
</dbReference>
<dbReference type="InterPro" id="IPR036610">
    <property type="entry name" value="PEBP-like_sf"/>
</dbReference>
<sequence>MTRMTTGTDFERPLPPDPYSLLPVPTTFALKSADVAEGEPLAADFSVDGADVSPHLRWSGAPEGTRSYAVSCFDPDAPTPSGYWHWTVVDLPAEVTSLERDAGAVGGSGLPAGAFHVASDGGRLGFEGAGPPPGDRPHRYVFAVHALDVPTLGLSESNSPVHVAFNVYFHVLARATLTATYRR</sequence>
<keyword evidence="3" id="KW-1185">Reference proteome</keyword>
<dbReference type="PANTHER" id="PTHR30289:SF1">
    <property type="entry name" value="PEBP (PHOSPHATIDYLETHANOLAMINE-BINDING PROTEIN) FAMILY PROTEIN"/>
    <property type="match status" value="1"/>
</dbReference>
<evidence type="ECO:0000256" key="1">
    <source>
        <dbReference type="ARBA" id="ARBA00007120"/>
    </source>
</evidence>
<name>A0A1T5M363_9MICO</name>
<proteinExistence type="inferred from homology"/>
<dbReference type="InterPro" id="IPR005247">
    <property type="entry name" value="YbhB_YbcL/LppC-like"/>
</dbReference>
<dbReference type="EMBL" id="FUZQ01000009">
    <property type="protein sequence ID" value="SKC82636.1"/>
    <property type="molecule type" value="Genomic_DNA"/>
</dbReference>
<dbReference type="Proteomes" id="UP000189777">
    <property type="component" value="Unassembled WGS sequence"/>
</dbReference>
<evidence type="ECO:0000313" key="2">
    <source>
        <dbReference type="EMBL" id="SKC82636.1"/>
    </source>
</evidence>
<dbReference type="NCBIfam" id="TIGR00481">
    <property type="entry name" value="YbhB/YbcL family Raf kinase inhibitor-like protein"/>
    <property type="match status" value="1"/>
</dbReference>
<reference evidence="2 3" key="1">
    <citation type="submission" date="2017-02" db="EMBL/GenBank/DDBJ databases">
        <authorList>
            <person name="Peterson S.W."/>
        </authorList>
    </citation>
    <scope>NUCLEOTIDE SEQUENCE [LARGE SCALE GENOMIC DNA]</scope>
    <source>
        <strain evidence="2 3">DSM 21481</strain>
    </source>
</reference>
<gene>
    <name evidence="2" type="ORF">SAMN04324258_4419</name>
</gene>